<dbReference type="Gene3D" id="3.90.70.10">
    <property type="entry name" value="Cysteine proteinases"/>
    <property type="match status" value="1"/>
</dbReference>
<evidence type="ECO:0000256" key="6">
    <source>
        <dbReference type="ARBA" id="ARBA00022801"/>
    </source>
</evidence>
<evidence type="ECO:0000256" key="9">
    <source>
        <dbReference type="ARBA" id="ARBA00023136"/>
    </source>
</evidence>
<name>A0A6B9ZNA0_9BACT</name>
<evidence type="ECO:0000256" key="3">
    <source>
        <dbReference type="ARBA" id="ARBA00022475"/>
    </source>
</evidence>
<dbReference type="InterPro" id="IPR039421">
    <property type="entry name" value="Type_1_exporter"/>
</dbReference>
<dbReference type="PROSITE" id="PS00211">
    <property type="entry name" value="ABC_TRANSPORTER_1"/>
    <property type="match status" value="1"/>
</dbReference>
<proteinExistence type="predicted"/>
<keyword evidence="6" id="KW-0378">Hydrolase</keyword>
<dbReference type="FunFam" id="3.40.50.300:FF:000299">
    <property type="entry name" value="ABC transporter ATP-binding protein/permease"/>
    <property type="match status" value="1"/>
</dbReference>
<dbReference type="CDD" id="cd18571">
    <property type="entry name" value="ABC_6TM_peptidase_like"/>
    <property type="match status" value="1"/>
</dbReference>
<dbReference type="InterPro" id="IPR003593">
    <property type="entry name" value="AAA+_ATPase"/>
</dbReference>
<dbReference type="Pfam" id="PF00005">
    <property type="entry name" value="ABC_tran"/>
    <property type="match status" value="1"/>
</dbReference>
<dbReference type="GO" id="GO:0005524">
    <property type="term" value="F:ATP binding"/>
    <property type="evidence" value="ECO:0007669"/>
    <property type="project" value="UniProtKB-KW"/>
</dbReference>
<comment type="subcellular location">
    <subcellularLocation>
        <location evidence="1">Cell membrane</location>
        <topology evidence="1">Multi-pass membrane protein</topology>
    </subcellularLocation>
</comment>
<dbReference type="Pfam" id="PF03412">
    <property type="entry name" value="Peptidase_C39"/>
    <property type="match status" value="1"/>
</dbReference>
<dbReference type="PANTHER" id="PTHR43394:SF1">
    <property type="entry name" value="ATP-BINDING CASSETTE SUB-FAMILY B MEMBER 10, MITOCHONDRIAL"/>
    <property type="match status" value="1"/>
</dbReference>
<evidence type="ECO:0000256" key="10">
    <source>
        <dbReference type="SAM" id="Phobius"/>
    </source>
</evidence>
<accession>A0A6B9ZNA0</accession>
<dbReference type="SUPFAM" id="SSF90123">
    <property type="entry name" value="ABC transporter transmembrane region"/>
    <property type="match status" value="1"/>
</dbReference>
<dbReference type="KEGG" id="chih:GWR21_30565"/>
<evidence type="ECO:0000313" key="14">
    <source>
        <dbReference type="EMBL" id="QHS63768.1"/>
    </source>
</evidence>
<dbReference type="GO" id="GO:0015421">
    <property type="term" value="F:ABC-type oligopeptide transporter activity"/>
    <property type="evidence" value="ECO:0007669"/>
    <property type="project" value="TreeGrafter"/>
</dbReference>
<organism evidence="14 15">
    <name type="scientific">Chitinophaga agri</name>
    <dbReference type="NCBI Taxonomy" id="2703787"/>
    <lineage>
        <taxon>Bacteria</taxon>
        <taxon>Pseudomonadati</taxon>
        <taxon>Bacteroidota</taxon>
        <taxon>Chitinophagia</taxon>
        <taxon>Chitinophagales</taxon>
        <taxon>Chitinophagaceae</taxon>
        <taxon>Chitinophaga</taxon>
    </lineage>
</organism>
<dbReference type="GO" id="GO:0016887">
    <property type="term" value="F:ATP hydrolysis activity"/>
    <property type="evidence" value="ECO:0007669"/>
    <property type="project" value="InterPro"/>
</dbReference>
<feature type="domain" description="Peptidase C39" evidence="13">
    <location>
        <begin position="7"/>
        <end position="142"/>
    </location>
</feature>
<reference evidence="14 15" key="1">
    <citation type="submission" date="2020-01" db="EMBL/GenBank/DDBJ databases">
        <title>Complete genome sequence of Chitinophaga sp. H33E-04 isolated from quinoa roots.</title>
        <authorList>
            <person name="Weon H.-Y."/>
            <person name="Lee S.A."/>
        </authorList>
    </citation>
    <scope>NUCLEOTIDE SEQUENCE [LARGE SCALE GENOMIC DNA]</scope>
    <source>
        <strain evidence="14 15">H33E-04</strain>
    </source>
</reference>
<dbReference type="EMBL" id="CP048113">
    <property type="protein sequence ID" value="QHS63768.1"/>
    <property type="molecule type" value="Genomic_DNA"/>
</dbReference>
<dbReference type="PROSITE" id="PS50990">
    <property type="entry name" value="PEPTIDASE_C39"/>
    <property type="match status" value="1"/>
</dbReference>
<dbReference type="Gene3D" id="3.40.50.300">
    <property type="entry name" value="P-loop containing nucleotide triphosphate hydrolases"/>
    <property type="match status" value="1"/>
</dbReference>
<dbReference type="PROSITE" id="PS50893">
    <property type="entry name" value="ABC_TRANSPORTER_2"/>
    <property type="match status" value="1"/>
</dbReference>
<evidence type="ECO:0000256" key="4">
    <source>
        <dbReference type="ARBA" id="ARBA00022692"/>
    </source>
</evidence>
<dbReference type="GO" id="GO:0008233">
    <property type="term" value="F:peptidase activity"/>
    <property type="evidence" value="ECO:0007669"/>
    <property type="project" value="InterPro"/>
</dbReference>
<evidence type="ECO:0000259" key="12">
    <source>
        <dbReference type="PROSITE" id="PS50929"/>
    </source>
</evidence>
<dbReference type="Gene3D" id="1.20.1560.10">
    <property type="entry name" value="ABC transporter type 1, transmembrane domain"/>
    <property type="match status" value="1"/>
</dbReference>
<dbReference type="CDD" id="cd02418">
    <property type="entry name" value="Peptidase_C39B"/>
    <property type="match status" value="1"/>
</dbReference>
<feature type="transmembrane region" description="Helical" evidence="10">
    <location>
        <begin position="217"/>
        <end position="235"/>
    </location>
</feature>
<dbReference type="InterPro" id="IPR005074">
    <property type="entry name" value="Peptidase_C39"/>
</dbReference>
<dbReference type="InterPro" id="IPR011527">
    <property type="entry name" value="ABC1_TM_dom"/>
</dbReference>
<dbReference type="SUPFAM" id="SSF52540">
    <property type="entry name" value="P-loop containing nucleoside triphosphate hydrolases"/>
    <property type="match status" value="1"/>
</dbReference>
<dbReference type="Proteomes" id="UP000476411">
    <property type="component" value="Chromosome"/>
</dbReference>
<evidence type="ECO:0000256" key="8">
    <source>
        <dbReference type="ARBA" id="ARBA00022989"/>
    </source>
</evidence>
<keyword evidence="4 10" id="KW-0812">Transmembrane</keyword>
<feature type="domain" description="ABC transporter" evidence="11">
    <location>
        <begin position="498"/>
        <end position="734"/>
    </location>
</feature>
<dbReference type="GO" id="GO:0005886">
    <property type="term" value="C:plasma membrane"/>
    <property type="evidence" value="ECO:0007669"/>
    <property type="project" value="UniProtKB-SubCell"/>
</dbReference>
<keyword evidence="15" id="KW-1185">Reference proteome</keyword>
<gene>
    <name evidence="14" type="ORF">GWR21_30565</name>
</gene>
<protein>
    <submittedName>
        <fullName evidence="14">Peptidase domain-containing ABC transporter</fullName>
    </submittedName>
</protein>
<evidence type="ECO:0000256" key="1">
    <source>
        <dbReference type="ARBA" id="ARBA00004651"/>
    </source>
</evidence>
<dbReference type="InterPro" id="IPR036640">
    <property type="entry name" value="ABC1_TM_sf"/>
</dbReference>
<feature type="transmembrane region" description="Helical" evidence="10">
    <location>
        <begin position="291"/>
        <end position="314"/>
    </location>
</feature>
<evidence type="ECO:0000256" key="2">
    <source>
        <dbReference type="ARBA" id="ARBA00022448"/>
    </source>
</evidence>
<dbReference type="PROSITE" id="PS50929">
    <property type="entry name" value="ABC_TM1F"/>
    <property type="match status" value="1"/>
</dbReference>
<keyword evidence="8 10" id="KW-1133">Transmembrane helix</keyword>
<evidence type="ECO:0000259" key="13">
    <source>
        <dbReference type="PROSITE" id="PS50990"/>
    </source>
</evidence>
<feature type="transmembrane region" description="Helical" evidence="10">
    <location>
        <begin position="181"/>
        <end position="205"/>
    </location>
</feature>
<keyword evidence="7" id="KW-0067">ATP-binding</keyword>
<dbReference type="RefSeq" id="WP_162335484.1">
    <property type="nucleotide sequence ID" value="NZ_CP048113.1"/>
</dbReference>
<dbReference type="SMART" id="SM00382">
    <property type="entry name" value="AAA"/>
    <property type="match status" value="1"/>
</dbReference>
<dbReference type="InterPro" id="IPR027417">
    <property type="entry name" value="P-loop_NTPase"/>
</dbReference>
<evidence type="ECO:0000313" key="15">
    <source>
        <dbReference type="Proteomes" id="UP000476411"/>
    </source>
</evidence>
<sequence length="740" mass="83786">MFKFSMQHDIMDCAPACLKMVADYYGKSYSLEYLREICYLGKDGVSLLSINDAAEKLGFRTLMVKLSYKKLVSDCPLPCILHWNHDHFVVLSDVKPKGNSIISQLRKNATTDEFVIADPAHGIVKIDHDTFYKGWVSTYNERGLALLLEPTPNFYSREAVSENKEGYGFLLRYLTPFRRHIAQLVLGMMAASFISLLLPFASQILIDQGVAEKNISVIYIVLLSQLFLSMGNIGIELVRSWLLLHINTRISLSIISDFLVKLLKLPIRYFDSKAVGDIAQRINDHHRIENFLTGNVLTSLFSLINIIVFTVVLAIYDLKILLLFLSFSMAGILWILLFQKKRRDMDYKRFARSRENQDKLYEMITGMQEIKLYGSETPKRWEWEQLQVKDFKLNIKSLALEQYQRTGMAFVMHLKNILISFFAASEAIKGNMTIGQLLSISYIIGQTTSPIEQLVSLIRAAQDAKLSMGRLQEIHSKQDEEDIVKDKKNGAYMLQEDLHLRNLSFQYEGPNSPFVLKNINLCIPKAKVTAIVGTSGSGKTTLMKLLLNFYQPVTGNISVGSKDLAELSPRMWRGQCGTVMQDGYIFHDTIAKNIALDGNEIDETKMELAVRVSNLKDFIESTPSGYTTKIGLSGVGISGGQRQRILIARAVYKNPDYLFFDEATSSLDANNEKVIMDHLHAFFKNKTVVIIAHRLSTVKQADQIVVLDKGEIAEIGNHETLTKAKGKYFELVRNQLELGD</sequence>
<dbReference type="InterPro" id="IPR017871">
    <property type="entry name" value="ABC_transporter-like_CS"/>
</dbReference>
<dbReference type="PANTHER" id="PTHR43394">
    <property type="entry name" value="ATP-DEPENDENT PERMEASE MDL1, MITOCHONDRIAL"/>
    <property type="match status" value="1"/>
</dbReference>
<evidence type="ECO:0000259" key="11">
    <source>
        <dbReference type="PROSITE" id="PS50893"/>
    </source>
</evidence>
<dbReference type="AlphaFoldDB" id="A0A6B9ZNA0"/>
<keyword evidence="5" id="KW-0547">Nucleotide-binding</keyword>
<dbReference type="InterPro" id="IPR003439">
    <property type="entry name" value="ABC_transporter-like_ATP-bd"/>
</dbReference>
<evidence type="ECO:0000256" key="7">
    <source>
        <dbReference type="ARBA" id="ARBA00022840"/>
    </source>
</evidence>
<keyword evidence="9 10" id="KW-0472">Membrane</keyword>
<keyword evidence="2" id="KW-0813">Transport</keyword>
<feature type="domain" description="ABC transmembrane type-1" evidence="12">
    <location>
        <begin position="184"/>
        <end position="463"/>
    </location>
</feature>
<keyword evidence="3" id="KW-1003">Cell membrane</keyword>
<evidence type="ECO:0000256" key="5">
    <source>
        <dbReference type="ARBA" id="ARBA00022741"/>
    </source>
</evidence>
<feature type="transmembrane region" description="Helical" evidence="10">
    <location>
        <begin position="320"/>
        <end position="338"/>
    </location>
</feature>
<dbReference type="GO" id="GO:0006508">
    <property type="term" value="P:proteolysis"/>
    <property type="evidence" value="ECO:0007669"/>
    <property type="project" value="InterPro"/>
</dbReference>
<dbReference type="Pfam" id="PF00664">
    <property type="entry name" value="ABC_membrane"/>
    <property type="match status" value="1"/>
</dbReference>